<evidence type="ECO:0000313" key="3">
    <source>
        <dbReference type="EMBL" id="GMA21399.1"/>
    </source>
</evidence>
<proteinExistence type="predicted"/>
<evidence type="ECO:0000259" key="2">
    <source>
        <dbReference type="Pfam" id="PF01464"/>
    </source>
</evidence>
<evidence type="ECO:0000313" key="4">
    <source>
        <dbReference type="Proteomes" id="UP001157109"/>
    </source>
</evidence>
<dbReference type="RefSeq" id="WP_241441642.1">
    <property type="nucleotide sequence ID" value="NZ_BSUJ01000001.1"/>
</dbReference>
<protein>
    <recommendedName>
        <fullName evidence="2">Transglycosylase SLT domain-containing protein</fullName>
    </recommendedName>
</protein>
<dbReference type="InterPro" id="IPR023346">
    <property type="entry name" value="Lysozyme-like_dom_sf"/>
</dbReference>
<reference evidence="4" key="1">
    <citation type="journal article" date="2019" name="Int. J. Syst. Evol. Microbiol.">
        <title>The Global Catalogue of Microorganisms (GCM) 10K type strain sequencing project: providing services to taxonomists for standard genome sequencing and annotation.</title>
        <authorList>
            <consortium name="The Broad Institute Genomics Platform"/>
            <consortium name="The Broad Institute Genome Sequencing Center for Infectious Disease"/>
            <person name="Wu L."/>
            <person name="Ma J."/>
        </authorList>
    </citation>
    <scope>NUCLEOTIDE SEQUENCE [LARGE SCALE GENOMIC DNA]</scope>
    <source>
        <strain evidence="4">NBRC 105830</strain>
    </source>
</reference>
<name>A0ABQ6HSF6_9MICO</name>
<sequence>MRLPAFSSASTPARKPASTRARHRRTTAPYAVTLGLVGVAAVAAIANPAVGALSSAAAEGSSPTTTRGTSIATSEALLERATTTGTSRSSARAGAITVAAASPFAASGLTAINVDQGTAVPAALLTVTANDSAATKAARAGLAAAVTGYDQTRAAYLAARGVEAQRQQDVRRQLATGQTTGATPTLASNQLAAARERTVEAATAHRAAIYAVNNAKQTIAPLVARDTAAAAVRAQAARAQALKDGSLIALPGGRTAPSIAPGTPVPGGRGYVVIPEVSRWIGQALTTLYQNGYPVQPGDAANLAIIIFNESGGDPTVQNNYDSNAAKGIPSFGLMQTIGPTFDAFALPGAKDRSNPVHQIMAGARYGVQTYGSLAKVPGVASANSGGGYLPY</sequence>
<dbReference type="SUPFAM" id="SSF53955">
    <property type="entry name" value="Lysozyme-like"/>
    <property type="match status" value="1"/>
</dbReference>
<dbReference type="Gene3D" id="1.10.530.10">
    <property type="match status" value="1"/>
</dbReference>
<comment type="caution">
    <text evidence="3">The sequence shown here is derived from an EMBL/GenBank/DDBJ whole genome shotgun (WGS) entry which is preliminary data.</text>
</comment>
<keyword evidence="4" id="KW-1185">Reference proteome</keyword>
<evidence type="ECO:0000256" key="1">
    <source>
        <dbReference type="SAM" id="MobiDB-lite"/>
    </source>
</evidence>
<feature type="domain" description="Transglycosylase SLT" evidence="2">
    <location>
        <begin position="302"/>
        <end position="377"/>
    </location>
</feature>
<dbReference type="Proteomes" id="UP001157109">
    <property type="component" value="Unassembled WGS sequence"/>
</dbReference>
<dbReference type="InterPro" id="IPR008258">
    <property type="entry name" value="Transglycosylase_SLT_dom_1"/>
</dbReference>
<dbReference type="Pfam" id="PF01464">
    <property type="entry name" value="SLT"/>
    <property type="match status" value="1"/>
</dbReference>
<accession>A0ABQ6HSF6</accession>
<dbReference type="EMBL" id="BSUJ01000001">
    <property type="protein sequence ID" value="GMA21399.1"/>
    <property type="molecule type" value="Genomic_DNA"/>
</dbReference>
<feature type="region of interest" description="Disordered" evidence="1">
    <location>
        <begin position="1"/>
        <end position="25"/>
    </location>
</feature>
<organism evidence="3 4">
    <name type="scientific">Arsenicicoccus piscis</name>
    <dbReference type="NCBI Taxonomy" id="673954"/>
    <lineage>
        <taxon>Bacteria</taxon>
        <taxon>Bacillati</taxon>
        <taxon>Actinomycetota</taxon>
        <taxon>Actinomycetes</taxon>
        <taxon>Micrococcales</taxon>
        <taxon>Intrasporangiaceae</taxon>
        <taxon>Arsenicicoccus</taxon>
    </lineage>
</organism>
<gene>
    <name evidence="3" type="ORF">GCM10025862_34200</name>
</gene>